<accession>A0A9K3NTW4</accession>
<evidence type="ECO:0000313" key="1">
    <source>
        <dbReference type="EMBL" id="KAF5811880.1"/>
    </source>
</evidence>
<keyword evidence="2" id="KW-1185">Reference proteome</keyword>
<organism evidence="1 2">
    <name type="scientific">Helianthus annuus</name>
    <name type="common">Common sunflower</name>
    <dbReference type="NCBI Taxonomy" id="4232"/>
    <lineage>
        <taxon>Eukaryota</taxon>
        <taxon>Viridiplantae</taxon>
        <taxon>Streptophyta</taxon>
        <taxon>Embryophyta</taxon>
        <taxon>Tracheophyta</taxon>
        <taxon>Spermatophyta</taxon>
        <taxon>Magnoliopsida</taxon>
        <taxon>eudicotyledons</taxon>
        <taxon>Gunneridae</taxon>
        <taxon>Pentapetalae</taxon>
        <taxon>asterids</taxon>
        <taxon>campanulids</taxon>
        <taxon>Asterales</taxon>
        <taxon>Asteraceae</taxon>
        <taxon>Asteroideae</taxon>
        <taxon>Heliantheae alliance</taxon>
        <taxon>Heliantheae</taxon>
        <taxon>Helianthus</taxon>
    </lineage>
</organism>
<comment type="caution">
    <text evidence="1">The sequence shown here is derived from an EMBL/GenBank/DDBJ whole genome shotgun (WGS) entry which is preliminary data.</text>
</comment>
<dbReference type="EMBL" id="MNCJ02000319">
    <property type="protein sequence ID" value="KAF5811880.1"/>
    <property type="molecule type" value="Genomic_DNA"/>
</dbReference>
<name>A0A9K3NTW4_HELAN</name>
<reference evidence="1" key="1">
    <citation type="journal article" date="2017" name="Nature">
        <title>The sunflower genome provides insights into oil metabolism, flowering and Asterid evolution.</title>
        <authorList>
            <person name="Badouin H."/>
            <person name="Gouzy J."/>
            <person name="Grassa C.J."/>
            <person name="Murat F."/>
            <person name="Staton S.E."/>
            <person name="Cottret L."/>
            <person name="Lelandais-Briere C."/>
            <person name="Owens G.L."/>
            <person name="Carrere S."/>
            <person name="Mayjonade B."/>
            <person name="Legrand L."/>
            <person name="Gill N."/>
            <person name="Kane N.C."/>
            <person name="Bowers J.E."/>
            <person name="Hubner S."/>
            <person name="Bellec A."/>
            <person name="Berard A."/>
            <person name="Berges H."/>
            <person name="Blanchet N."/>
            <person name="Boniface M.C."/>
            <person name="Brunel D."/>
            <person name="Catrice O."/>
            <person name="Chaidir N."/>
            <person name="Claudel C."/>
            <person name="Donnadieu C."/>
            <person name="Faraut T."/>
            <person name="Fievet G."/>
            <person name="Helmstetter N."/>
            <person name="King M."/>
            <person name="Knapp S.J."/>
            <person name="Lai Z."/>
            <person name="Le Paslier M.C."/>
            <person name="Lippi Y."/>
            <person name="Lorenzon L."/>
            <person name="Mandel J.R."/>
            <person name="Marage G."/>
            <person name="Marchand G."/>
            <person name="Marquand E."/>
            <person name="Bret-Mestries E."/>
            <person name="Morien E."/>
            <person name="Nambeesan S."/>
            <person name="Nguyen T."/>
            <person name="Pegot-Espagnet P."/>
            <person name="Pouilly N."/>
            <person name="Raftis F."/>
            <person name="Sallet E."/>
            <person name="Schiex T."/>
            <person name="Thomas J."/>
            <person name="Vandecasteele C."/>
            <person name="Vares D."/>
            <person name="Vear F."/>
            <person name="Vautrin S."/>
            <person name="Crespi M."/>
            <person name="Mangin B."/>
            <person name="Burke J.M."/>
            <person name="Salse J."/>
            <person name="Munos S."/>
            <person name="Vincourt P."/>
            <person name="Rieseberg L.H."/>
            <person name="Langlade N.B."/>
        </authorList>
    </citation>
    <scope>NUCLEOTIDE SEQUENCE</scope>
    <source>
        <tissue evidence="1">Leaves</tissue>
    </source>
</reference>
<proteinExistence type="predicted"/>
<evidence type="ECO:0000313" key="2">
    <source>
        <dbReference type="Proteomes" id="UP000215914"/>
    </source>
</evidence>
<dbReference type="Proteomes" id="UP000215914">
    <property type="component" value="Unassembled WGS sequence"/>
</dbReference>
<protein>
    <submittedName>
        <fullName evidence="1">Uncharacterized protein</fullName>
    </submittedName>
</protein>
<dbReference type="AlphaFoldDB" id="A0A9K3NTW4"/>
<dbReference type="Gramene" id="mRNA:HanXRQr2_Chr04g0186471">
    <property type="protein sequence ID" value="CDS:HanXRQr2_Chr04g0186471.1"/>
    <property type="gene ID" value="HanXRQr2_Chr04g0186471"/>
</dbReference>
<gene>
    <name evidence="1" type="ORF">HanXRQr2_Chr04g0186471</name>
</gene>
<reference evidence="1" key="2">
    <citation type="submission" date="2020-06" db="EMBL/GenBank/DDBJ databases">
        <title>Helianthus annuus Genome sequencing and assembly Release 2.</title>
        <authorList>
            <person name="Gouzy J."/>
            <person name="Langlade N."/>
            <person name="Munos S."/>
        </authorList>
    </citation>
    <scope>NUCLEOTIDE SEQUENCE</scope>
    <source>
        <tissue evidence="1">Leaves</tissue>
    </source>
</reference>
<sequence length="62" mass="6644">MPLVARLLPGLNTLLHTFSLRAAVGDGVVGVPGVVGLLGIDRLFWNLLLLPSPPTCHKNFKQ</sequence>